<name>A0ACA9LUR7_9GLOM</name>
<organism evidence="1 2">
    <name type="scientific">Scutellospora calospora</name>
    <dbReference type="NCBI Taxonomy" id="85575"/>
    <lineage>
        <taxon>Eukaryota</taxon>
        <taxon>Fungi</taxon>
        <taxon>Fungi incertae sedis</taxon>
        <taxon>Mucoromycota</taxon>
        <taxon>Glomeromycotina</taxon>
        <taxon>Glomeromycetes</taxon>
        <taxon>Diversisporales</taxon>
        <taxon>Gigasporaceae</taxon>
        <taxon>Scutellospora</taxon>
    </lineage>
</organism>
<evidence type="ECO:0000313" key="2">
    <source>
        <dbReference type="Proteomes" id="UP000789860"/>
    </source>
</evidence>
<gene>
    <name evidence="1" type="ORF">SCALOS_LOCUS5227</name>
</gene>
<feature type="non-terminal residue" evidence="1">
    <location>
        <position position="1"/>
    </location>
</feature>
<proteinExistence type="predicted"/>
<protein>
    <submittedName>
        <fullName evidence="1">8176_t:CDS:1</fullName>
    </submittedName>
</protein>
<dbReference type="Proteomes" id="UP000789860">
    <property type="component" value="Unassembled WGS sequence"/>
</dbReference>
<evidence type="ECO:0000313" key="1">
    <source>
        <dbReference type="EMBL" id="CAG8552403.1"/>
    </source>
</evidence>
<sequence length="137" mass="16077">FSEKSNNSEDVNIDFLEELNYSQEDNNINFSEEFISDNLYLEYFTTISSESSNNLTNSLLRENSDELDILDELNESDKLDELNELSKSDESDELDKLFNNKFFKKIVDKALNFEKLLQNTNEFSPHFKNLTAVLLFY</sequence>
<comment type="caution">
    <text evidence="1">The sequence shown here is derived from an EMBL/GenBank/DDBJ whole genome shotgun (WGS) entry which is preliminary data.</text>
</comment>
<reference evidence="1" key="1">
    <citation type="submission" date="2021-06" db="EMBL/GenBank/DDBJ databases">
        <authorList>
            <person name="Kallberg Y."/>
            <person name="Tangrot J."/>
            <person name="Rosling A."/>
        </authorList>
    </citation>
    <scope>NUCLEOTIDE SEQUENCE</scope>
    <source>
        <strain evidence="1">AU212A</strain>
    </source>
</reference>
<keyword evidence="2" id="KW-1185">Reference proteome</keyword>
<accession>A0ACA9LUR7</accession>
<dbReference type="EMBL" id="CAJVPM010008147">
    <property type="protein sequence ID" value="CAG8552403.1"/>
    <property type="molecule type" value="Genomic_DNA"/>
</dbReference>